<comment type="caution">
    <text evidence="7">The sequence shown here is derived from an EMBL/GenBank/DDBJ whole genome shotgun (WGS) entry which is preliminary data.</text>
</comment>
<dbReference type="CDD" id="cd13590">
    <property type="entry name" value="PBP2_PotD_PotF_like"/>
    <property type="match status" value="1"/>
</dbReference>
<dbReference type="InterPro" id="IPR001188">
    <property type="entry name" value="Sperm_putr-bd"/>
</dbReference>
<dbReference type="GO" id="GO:0019808">
    <property type="term" value="F:polyamine binding"/>
    <property type="evidence" value="ECO:0007669"/>
    <property type="project" value="InterPro"/>
</dbReference>
<evidence type="ECO:0000256" key="2">
    <source>
        <dbReference type="ARBA" id="ARBA00022448"/>
    </source>
</evidence>
<protein>
    <submittedName>
        <fullName evidence="7">Spermidine/putrescine ABC transporter substrate-binding protein</fullName>
    </submittedName>
</protein>
<dbReference type="EMBL" id="NIBG01000026">
    <property type="protein sequence ID" value="PAB57418.1"/>
    <property type="molecule type" value="Genomic_DNA"/>
</dbReference>
<dbReference type="Pfam" id="PF13416">
    <property type="entry name" value="SBP_bac_8"/>
    <property type="match status" value="1"/>
</dbReference>
<name>A0A267MER6_9FIRM</name>
<dbReference type="RefSeq" id="WP_095135409.1">
    <property type="nucleotide sequence ID" value="NZ_NIBG01000026.1"/>
</dbReference>
<evidence type="ECO:0000256" key="6">
    <source>
        <dbReference type="SAM" id="SignalP"/>
    </source>
</evidence>
<sequence length="350" mass="40219">MKKISLLLVCVILVMSVVGCSKGEVNEQGYYNEINVYNWGDYVDMQVIEDFEKEYGIKVNYETYGDNEEMLAKVQSGGSDYDVVFPSDYMIEAMTKEGLLQELDHKNLPNFKNIDEDLKDMSYDPGNKYSVPYFFGTIGILYNTEMVKENVDSWDILWDEKYAKNIIMINSPRDSIGISLKRLGYSMNTKNIDELEKAKEELIKQKPLVKAYAIDDYKNMMLAGEGALALVWSGEATMLAEENDYLEYAIPKEGTNLWFDCIAIPTTSKHKKEAELFINYMMRPEVAAKCAEYIGYATANKEGKKLLPEDMQNNKVRYPEGDILKQGEVFTDLGEFTVEYDRIWTEIKVQ</sequence>
<keyword evidence="4" id="KW-0574">Periplasm</keyword>
<comment type="subcellular location">
    <subcellularLocation>
        <location evidence="1">Periplasm</location>
    </subcellularLocation>
</comment>
<proteinExistence type="predicted"/>
<evidence type="ECO:0000313" key="7">
    <source>
        <dbReference type="EMBL" id="PAB57418.1"/>
    </source>
</evidence>
<feature type="chain" id="PRO_5013148236" evidence="6">
    <location>
        <begin position="24"/>
        <end position="350"/>
    </location>
</feature>
<evidence type="ECO:0000256" key="5">
    <source>
        <dbReference type="PIRSR" id="PIRSR019574-1"/>
    </source>
</evidence>
<dbReference type="GO" id="GO:0042597">
    <property type="term" value="C:periplasmic space"/>
    <property type="evidence" value="ECO:0007669"/>
    <property type="project" value="UniProtKB-SubCell"/>
</dbReference>
<dbReference type="SUPFAM" id="SSF53850">
    <property type="entry name" value="Periplasmic binding protein-like II"/>
    <property type="match status" value="1"/>
</dbReference>
<evidence type="ECO:0000313" key="8">
    <source>
        <dbReference type="Proteomes" id="UP000216024"/>
    </source>
</evidence>
<organism evidence="7 8">
    <name type="scientific">Anaeromicrobium sediminis</name>
    <dbReference type="NCBI Taxonomy" id="1478221"/>
    <lineage>
        <taxon>Bacteria</taxon>
        <taxon>Bacillati</taxon>
        <taxon>Bacillota</taxon>
        <taxon>Clostridia</taxon>
        <taxon>Peptostreptococcales</taxon>
        <taxon>Thermotaleaceae</taxon>
        <taxon>Anaeromicrobium</taxon>
    </lineage>
</organism>
<reference evidence="7 8" key="1">
    <citation type="submission" date="2017-06" db="EMBL/GenBank/DDBJ databases">
        <title>Draft genome sequence of anaerobic fermentative bacterium Anaeromicrobium sediminis DY2726D isolated from West Pacific Ocean sediments.</title>
        <authorList>
            <person name="Zeng X."/>
        </authorList>
    </citation>
    <scope>NUCLEOTIDE SEQUENCE [LARGE SCALE GENOMIC DNA]</scope>
    <source>
        <strain evidence="7 8">DY2726D</strain>
    </source>
</reference>
<gene>
    <name evidence="7" type="ORF">CCE28_19170</name>
</gene>
<keyword evidence="3 6" id="KW-0732">Signal</keyword>
<dbReference type="Gene3D" id="3.40.190.10">
    <property type="entry name" value="Periplasmic binding protein-like II"/>
    <property type="match status" value="2"/>
</dbReference>
<evidence type="ECO:0000256" key="1">
    <source>
        <dbReference type="ARBA" id="ARBA00004418"/>
    </source>
</evidence>
<dbReference type="Proteomes" id="UP000216024">
    <property type="component" value="Unassembled WGS sequence"/>
</dbReference>
<dbReference type="PANTHER" id="PTHR30222">
    <property type="entry name" value="SPERMIDINE/PUTRESCINE-BINDING PERIPLASMIC PROTEIN"/>
    <property type="match status" value="1"/>
</dbReference>
<evidence type="ECO:0000256" key="4">
    <source>
        <dbReference type="ARBA" id="ARBA00022764"/>
    </source>
</evidence>
<dbReference type="OrthoDB" id="9769319at2"/>
<dbReference type="PROSITE" id="PS51257">
    <property type="entry name" value="PROKAR_LIPOPROTEIN"/>
    <property type="match status" value="1"/>
</dbReference>
<dbReference type="PANTHER" id="PTHR30222:SF17">
    <property type="entry name" value="SPERMIDINE_PUTRESCINE-BINDING PERIPLASMIC PROTEIN"/>
    <property type="match status" value="1"/>
</dbReference>
<feature type="signal peptide" evidence="6">
    <location>
        <begin position="1"/>
        <end position="23"/>
    </location>
</feature>
<keyword evidence="2" id="KW-0813">Transport</keyword>
<accession>A0A267MER6</accession>
<dbReference type="InterPro" id="IPR006059">
    <property type="entry name" value="SBP"/>
</dbReference>
<dbReference type="PRINTS" id="PR00909">
    <property type="entry name" value="SPERMDNBNDNG"/>
</dbReference>
<dbReference type="PIRSF" id="PIRSF019574">
    <property type="entry name" value="Periplasmic_polyamine_BP"/>
    <property type="match status" value="1"/>
</dbReference>
<keyword evidence="8" id="KW-1185">Reference proteome</keyword>
<dbReference type="GO" id="GO:0015846">
    <property type="term" value="P:polyamine transport"/>
    <property type="evidence" value="ECO:0007669"/>
    <property type="project" value="InterPro"/>
</dbReference>
<evidence type="ECO:0000256" key="3">
    <source>
        <dbReference type="ARBA" id="ARBA00022729"/>
    </source>
</evidence>
<feature type="binding site" evidence="5">
    <location>
        <position position="89"/>
    </location>
    <ligand>
        <name>spermidine</name>
        <dbReference type="ChEBI" id="CHEBI:57834"/>
    </ligand>
</feature>
<dbReference type="AlphaFoldDB" id="A0A267MER6"/>